<reference evidence="1" key="1">
    <citation type="journal article" date="2014" name="Front. Microbiol.">
        <title>High frequency of phylogenetically diverse reductive dehalogenase-homologous genes in deep subseafloor sedimentary metagenomes.</title>
        <authorList>
            <person name="Kawai M."/>
            <person name="Futagami T."/>
            <person name="Toyoda A."/>
            <person name="Takaki Y."/>
            <person name="Nishi S."/>
            <person name="Hori S."/>
            <person name="Arai W."/>
            <person name="Tsubouchi T."/>
            <person name="Morono Y."/>
            <person name="Uchiyama I."/>
            <person name="Ito T."/>
            <person name="Fujiyama A."/>
            <person name="Inagaki F."/>
            <person name="Takami H."/>
        </authorList>
    </citation>
    <scope>NUCLEOTIDE SEQUENCE</scope>
    <source>
        <strain evidence="1">Expedition CK06-06</strain>
    </source>
</reference>
<feature type="non-terminal residue" evidence="1">
    <location>
        <position position="1"/>
    </location>
</feature>
<evidence type="ECO:0008006" key="2">
    <source>
        <dbReference type="Google" id="ProtNLM"/>
    </source>
</evidence>
<comment type="caution">
    <text evidence="1">The sequence shown here is derived from an EMBL/GenBank/DDBJ whole genome shotgun (WGS) entry which is preliminary data.</text>
</comment>
<feature type="non-terminal residue" evidence="1">
    <location>
        <position position="71"/>
    </location>
</feature>
<accession>X1LTI7</accession>
<sequence>RNSLAIEEKLKDKHGQASTLHQLGRIAEEKRQFTEAEKWYRKSLAIAEKLQDEYGKAITLYQLGRIAEERR</sequence>
<gene>
    <name evidence="1" type="ORF">S03H2_72106</name>
</gene>
<dbReference type="Gene3D" id="1.25.40.10">
    <property type="entry name" value="Tetratricopeptide repeat domain"/>
    <property type="match status" value="1"/>
</dbReference>
<evidence type="ECO:0000313" key="1">
    <source>
        <dbReference type="EMBL" id="GAH97443.1"/>
    </source>
</evidence>
<organism evidence="1">
    <name type="scientific">marine sediment metagenome</name>
    <dbReference type="NCBI Taxonomy" id="412755"/>
    <lineage>
        <taxon>unclassified sequences</taxon>
        <taxon>metagenomes</taxon>
        <taxon>ecological metagenomes</taxon>
    </lineage>
</organism>
<dbReference type="InterPro" id="IPR011990">
    <property type="entry name" value="TPR-like_helical_dom_sf"/>
</dbReference>
<dbReference type="Pfam" id="PF13424">
    <property type="entry name" value="TPR_12"/>
    <property type="match status" value="1"/>
</dbReference>
<protein>
    <recommendedName>
        <fullName evidence="2">MalT-like TPR region domain-containing protein</fullName>
    </recommendedName>
</protein>
<dbReference type="EMBL" id="BARU01048570">
    <property type="protein sequence ID" value="GAH97443.1"/>
    <property type="molecule type" value="Genomic_DNA"/>
</dbReference>
<name>X1LTI7_9ZZZZ</name>
<dbReference type="AlphaFoldDB" id="X1LTI7"/>
<dbReference type="SUPFAM" id="SSF48452">
    <property type="entry name" value="TPR-like"/>
    <property type="match status" value="1"/>
</dbReference>
<proteinExistence type="predicted"/>